<dbReference type="STRING" id="1128398.Curi_c13940"/>
<sequence>MLNRYNYDIELDLYLKPITKTVIDEILKHTNKRGIAFPSVKTIDDNINYI</sequence>
<accession>K0AYT8</accession>
<dbReference type="HOGENOM" id="CLU_3116133_0_0_9"/>
<dbReference type="Proteomes" id="UP000006094">
    <property type="component" value="Chromosome"/>
</dbReference>
<dbReference type="KEGG" id="cad:Curi_c13940"/>
<organism evidence="1 2">
    <name type="scientific">Gottschalkia acidurici (strain ATCC 7906 / DSM 604 / BCRC 14475 / CIP 104303 / KCTC 5404 / NCIMB 10678 / 9a)</name>
    <name type="common">Clostridium acidurici</name>
    <dbReference type="NCBI Taxonomy" id="1128398"/>
    <lineage>
        <taxon>Bacteria</taxon>
        <taxon>Bacillati</taxon>
        <taxon>Bacillota</taxon>
        <taxon>Tissierellia</taxon>
        <taxon>Tissierellales</taxon>
        <taxon>Gottschalkiaceae</taxon>
        <taxon>Gottschalkia</taxon>
    </lineage>
</organism>
<keyword evidence="2" id="KW-1185">Reference proteome</keyword>
<evidence type="ECO:0000313" key="2">
    <source>
        <dbReference type="Proteomes" id="UP000006094"/>
    </source>
</evidence>
<dbReference type="EMBL" id="CP003326">
    <property type="protein sequence ID" value="AFS78404.1"/>
    <property type="molecule type" value="Genomic_DNA"/>
</dbReference>
<proteinExistence type="predicted"/>
<protein>
    <submittedName>
        <fullName evidence="1">Uncharacterized protein</fullName>
    </submittedName>
</protein>
<dbReference type="AlphaFoldDB" id="K0AYT8"/>
<reference evidence="1 2" key="1">
    <citation type="journal article" date="2012" name="PLoS ONE">
        <title>The purine-utilizing bacterium Clostridium acidurici 9a: a genome-guided metabolic reconsideration.</title>
        <authorList>
            <person name="Hartwich K."/>
            <person name="Poehlein A."/>
            <person name="Daniel R."/>
        </authorList>
    </citation>
    <scope>NUCLEOTIDE SEQUENCE [LARGE SCALE GENOMIC DNA]</scope>
    <source>
        <strain evidence="2">ATCC 7906 / DSM 604 / BCRC 14475 / CIP 104303 / KCTC 5404 / NCIMB 10678 / 9a</strain>
    </source>
</reference>
<evidence type="ECO:0000313" key="1">
    <source>
        <dbReference type="EMBL" id="AFS78404.1"/>
    </source>
</evidence>
<gene>
    <name evidence="1" type="ordered locus">Curi_c13940</name>
</gene>
<dbReference type="RefSeq" id="WP_014967541.1">
    <property type="nucleotide sequence ID" value="NC_018664.1"/>
</dbReference>
<name>K0AYT8_GOTA9</name>